<evidence type="ECO:0000313" key="3">
    <source>
        <dbReference type="Proteomes" id="UP000822688"/>
    </source>
</evidence>
<dbReference type="AlphaFoldDB" id="A0A8T0H7Y3"/>
<organism evidence="2 3">
    <name type="scientific">Ceratodon purpureus</name>
    <name type="common">Fire moss</name>
    <name type="synonym">Dicranum purpureum</name>
    <dbReference type="NCBI Taxonomy" id="3225"/>
    <lineage>
        <taxon>Eukaryota</taxon>
        <taxon>Viridiplantae</taxon>
        <taxon>Streptophyta</taxon>
        <taxon>Embryophyta</taxon>
        <taxon>Bryophyta</taxon>
        <taxon>Bryophytina</taxon>
        <taxon>Bryopsida</taxon>
        <taxon>Dicranidae</taxon>
        <taxon>Pseudoditrichales</taxon>
        <taxon>Ditrichaceae</taxon>
        <taxon>Ceratodon</taxon>
    </lineage>
</organism>
<evidence type="ECO:0000256" key="1">
    <source>
        <dbReference type="SAM" id="MobiDB-lite"/>
    </source>
</evidence>
<comment type="caution">
    <text evidence="2">The sequence shown here is derived from an EMBL/GenBank/DDBJ whole genome shotgun (WGS) entry which is preliminary data.</text>
</comment>
<keyword evidence="3" id="KW-1185">Reference proteome</keyword>
<accession>A0A8T0H7Y3</accession>
<protein>
    <submittedName>
        <fullName evidence="2">Uncharacterized protein</fullName>
    </submittedName>
</protein>
<dbReference type="EMBL" id="CM026428">
    <property type="protein sequence ID" value="KAG0566474.1"/>
    <property type="molecule type" value="Genomic_DNA"/>
</dbReference>
<gene>
    <name evidence="2" type="ORF">KC19_7G066500</name>
</gene>
<evidence type="ECO:0000313" key="2">
    <source>
        <dbReference type="EMBL" id="KAG0566474.1"/>
    </source>
</evidence>
<sequence length="494" mass="55020">MVASPKSQVLVAYKRPPRAHFFTTAIPLHLEGTPTPVMALTVKFSQRQHSLHHPSPSGDAHYASHGWLCASQISAPNQISGKHSEISNMGQLCNVGVGVRPSQASGLPGNEDQSHSGGRCGGWRPQQLEEMATEISQVAPKETLIMEPVPVNSSDMDVRVLTKSMSKTQLRQRIPFAADEEVTRSVTGDHSQYNHGGIESSQLDVHNDKASGKSKFWGHGFHYRKISNATDDGVGSHGFLPGLMKKAGFGSQEFKEKDIQASEHTSGMPRSRSHGFLPGLIKRAGFGSQEFKEFLCHSAKNLTEIHPHHQPHSHHHGTRDKEIFGFEDAGVHDRDHENLFGIRDMEYQENVERADTMFGFEDTEFERGQKGRDLFGSDDPDTLSFRRGLEILGPLEADAEEIDKTRHVFGDENAEDSDDDEYLQDYAAATLEPAHQHSSDAEDDRAHEKAVHHENKVEVGVKLMNNLGELFSKKWVVKKGSRRSTSPKRQEYVF</sequence>
<feature type="compositionally biased region" description="Basic and acidic residues" evidence="1">
    <location>
        <begin position="434"/>
        <end position="456"/>
    </location>
</feature>
<name>A0A8T0H7Y3_CERPU</name>
<feature type="region of interest" description="Disordered" evidence="1">
    <location>
        <begin position="181"/>
        <end position="201"/>
    </location>
</feature>
<proteinExistence type="predicted"/>
<reference evidence="2" key="1">
    <citation type="submission" date="2020-06" db="EMBL/GenBank/DDBJ databases">
        <title>WGS assembly of Ceratodon purpureus strain R40.</title>
        <authorList>
            <person name="Carey S.B."/>
            <person name="Jenkins J."/>
            <person name="Shu S."/>
            <person name="Lovell J.T."/>
            <person name="Sreedasyam A."/>
            <person name="Maumus F."/>
            <person name="Tiley G.P."/>
            <person name="Fernandez-Pozo N."/>
            <person name="Barry K."/>
            <person name="Chen C."/>
            <person name="Wang M."/>
            <person name="Lipzen A."/>
            <person name="Daum C."/>
            <person name="Saski C.A."/>
            <person name="Payton A.C."/>
            <person name="Mcbreen J.C."/>
            <person name="Conrad R.E."/>
            <person name="Kollar L.M."/>
            <person name="Olsson S."/>
            <person name="Huttunen S."/>
            <person name="Landis J.B."/>
            <person name="Wickett N.J."/>
            <person name="Johnson M.G."/>
            <person name="Rensing S.A."/>
            <person name="Grimwood J."/>
            <person name="Schmutz J."/>
            <person name="Mcdaniel S.F."/>
        </authorList>
    </citation>
    <scope>NUCLEOTIDE SEQUENCE</scope>
    <source>
        <strain evidence="2">R40</strain>
    </source>
</reference>
<feature type="compositionally biased region" description="Polar residues" evidence="1">
    <location>
        <begin position="184"/>
        <end position="201"/>
    </location>
</feature>
<dbReference type="Proteomes" id="UP000822688">
    <property type="component" value="Chromosome 7"/>
</dbReference>
<feature type="region of interest" description="Disordered" evidence="1">
    <location>
        <begin position="433"/>
        <end position="456"/>
    </location>
</feature>